<reference evidence="3" key="2">
    <citation type="journal article" date="2022" name="Front. Microbiol.">
        <title>Comparative Genomic Analysis Revealed Distinct Molecular Components and Organization of CO2-Concentrating Mechanism in Thermophilic Cyanobacteria.</title>
        <authorList>
            <person name="Tang J."/>
            <person name="Zhou H."/>
            <person name="Yao D."/>
            <person name="Riaz S."/>
            <person name="You D."/>
            <person name="Klepacz-Smolka A."/>
            <person name="Daroch M."/>
        </authorList>
    </citation>
    <scope>NUCLEOTIDE SEQUENCE [LARGE SCALE GENOMIC DNA]</scope>
    <source>
        <strain evidence="3">PCC 6715</strain>
    </source>
</reference>
<dbReference type="RefSeq" id="WP_099798703.1">
    <property type="nucleotide sequence ID" value="NZ_CP018092.1"/>
</dbReference>
<keyword evidence="1" id="KW-0732">Signal</keyword>
<feature type="chain" id="PRO_5013595167" evidence="1">
    <location>
        <begin position="25"/>
        <end position="120"/>
    </location>
</feature>
<dbReference type="KEGG" id="slw:BRW62_05870"/>
<sequence length="120" mass="13112">MIRSLFLAVASLAAIVAIAPASRAAWPLFPNQPGVDVFFPGLGSFGQPNPAPTAPIIYQPPGSPQPYIIAPLPDSSQSVIYQQRTFFPRVYVPSGFAQPLVYPYPYPYPYPCYGLPRPCR</sequence>
<feature type="signal peptide" evidence="1">
    <location>
        <begin position="1"/>
        <end position="24"/>
    </location>
</feature>
<dbReference type="OrthoDB" id="565331at2"/>
<evidence type="ECO:0000256" key="1">
    <source>
        <dbReference type="SAM" id="SignalP"/>
    </source>
</evidence>
<evidence type="ECO:0000313" key="3">
    <source>
        <dbReference type="Proteomes" id="UP000231057"/>
    </source>
</evidence>
<proteinExistence type="predicted"/>
<evidence type="ECO:0000313" key="2">
    <source>
        <dbReference type="EMBL" id="ATS18359.1"/>
    </source>
</evidence>
<dbReference type="EMBL" id="CP018092">
    <property type="protein sequence ID" value="ATS18359.1"/>
    <property type="molecule type" value="Genomic_DNA"/>
</dbReference>
<protein>
    <submittedName>
        <fullName evidence="2">Uncharacterized protein</fullName>
    </submittedName>
</protein>
<name>A0A2D2Q1N7_PARLV</name>
<organism evidence="2 3">
    <name type="scientific">Parathermosynechococcus lividus PCC 6715</name>
    <dbReference type="NCBI Taxonomy" id="1917166"/>
    <lineage>
        <taxon>Bacteria</taxon>
        <taxon>Bacillati</taxon>
        <taxon>Cyanobacteriota</taxon>
        <taxon>Cyanophyceae</taxon>
        <taxon>Acaryochloridales</taxon>
        <taxon>Thermosynechococcaceae</taxon>
        <taxon>Parathermosynechococcus</taxon>
    </lineage>
</organism>
<accession>A0A2D2Q1N7</accession>
<dbReference type="Proteomes" id="UP000231057">
    <property type="component" value="Chromosome"/>
</dbReference>
<dbReference type="AlphaFoldDB" id="A0A2D2Q1N7"/>
<keyword evidence="3" id="KW-1185">Reference proteome</keyword>
<reference evidence="2 3" key="1">
    <citation type="submission" date="2016-11" db="EMBL/GenBank/DDBJ databases">
        <title>Complete genome sequence of thermophilic cyanobacteria strain Synechococcus sp. PCC6715.</title>
        <authorList>
            <person name="Tang J."/>
            <person name="Daroch M."/>
            <person name="Liang Y."/>
            <person name="Jiang D."/>
            <person name="Shah M."/>
        </authorList>
    </citation>
    <scope>NUCLEOTIDE SEQUENCE [LARGE SCALE GENOMIC DNA]</scope>
    <source>
        <strain evidence="2 3">PCC 6715</strain>
    </source>
</reference>
<gene>
    <name evidence="2" type="ORF">BRW62_05870</name>
</gene>